<organism evidence="2 3">
    <name type="scientific">Candidatus Sungbacteria bacterium RIFCSPLOWO2_01_FULL_47_10</name>
    <dbReference type="NCBI Taxonomy" id="1802276"/>
    <lineage>
        <taxon>Bacteria</taxon>
        <taxon>Candidatus Sungiibacteriota</taxon>
    </lineage>
</organism>
<evidence type="ECO:0000256" key="1">
    <source>
        <dbReference type="ARBA" id="ARBA00022649"/>
    </source>
</evidence>
<dbReference type="InterPro" id="IPR035093">
    <property type="entry name" value="RelE/ParE_toxin_dom_sf"/>
</dbReference>
<dbReference type="EMBL" id="MHQO01000059">
    <property type="protein sequence ID" value="OHA05166.1"/>
    <property type="molecule type" value="Genomic_DNA"/>
</dbReference>
<dbReference type="SUPFAM" id="SSF143011">
    <property type="entry name" value="RelE-like"/>
    <property type="match status" value="1"/>
</dbReference>
<dbReference type="AlphaFoldDB" id="A0A1G2L0E0"/>
<dbReference type="Proteomes" id="UP000177982">
    <property type="component" value="Unassembled WGS sequence"/>
</dbReference>
<comment type="caution">
    <text evidence="2">The sequence shown here is derived from an EMBL/GenBank/DDBJ whole genome shotgun (WGS) entry which is preliminary data.</text>
</comment>
<dbReference type="Gene3D" id="3.30.2310.20">
    <property type="entry name" value="RelE-like"/>
    <property type="match status" value="1"/>
</dbReference>
<proteinExistence type="predicted"/>
<name>A0A1G2L0E0_9BACT</name>
<evidence type="ECO:0000313" key="3">
    <source>
        <dbReference type="Proteomes" id="UP000177982"/>
    </source>
</evidence>
<accession>A0A1G2L0E0</accession>
<dbReference type="Pfam" id="PF05016">
    <property type="entry name" value="ParE_toxin"/>
    <property type="match status" value="1"/>
</dbReference>
<evidence type="ECO:0008006" key="4">
    <source>
        <dbReference type="Google" id="ProtNLM"/>
    </source>
</evidence>
<reference evidence="2 3" key="1">
    <citation type="journal article" date="2016" name="Nat. Commun.">
        <title>Thousands of microbial genomes shed light on interconnected biogeochemical processes in an aquifer system.</title>
        <authorList>
            <person name="Anantharaman K."/>
            <person name="Brown C.T."/>
            <person name="Hug L.A."/>
            <person name="Sharon I."/>
            <person name="Castelle C.J."/>
            <person name="Probst A.J."/>
            <person name="Thomas B.C."/>
            <person name="Singh A."/>
            <person name="Wilkins M.J."/>
            <person name="Karaoz U."/>
            <person name="Brodie E.L."/>
            <person name="Williams K.H."/>
            <person name="Hubbard S.S."/>
            <person name="Banfield J.F."/>
        </authorList>
    </citation>
    <scope>NUCLEOTIDE SEQUENCE [LARGE SCALE GENOMIC DNA]</scope>
</reference>
<protein>
    <recommendedName>
        <fullName evidence="4">Type II toxin-antitoxin system RelE/ParE family toxin</fullName>
    </recommendedName>
</protein>
<keyword evidence="1" id="KW-1277">Toxin-antitoxin system</keyword>
<dbReference type="InterPro" id="IPR007712">
    <property type="entry name" value="RelE/ParE_toxin"/>
</dbReference>
<evidence type="ECO:0000313" key="2">
    <source>
        <dbReference type="EMBL" id="OHA05166.1"/>
    </source>
</evidence>
<gene>
    <name evidence="2" type="ORF">A2934_04380</name>
</gene>
<sequence>MPNRVKRCIKRFPWQDQWQIISVLREFEIDPWQGDIAKINKKENTWRMRVGSYRVFYSIQNQAKVVEVKEIERRSSSTY</sequence>